<feature type="compositionally biased region" description="Low complexity" evidence="1">
    <location>
        <begin position="181"/>
        <end position="192"/>
    </location>
</feature>
<feature type="compositionally biased region" description="Basic residues" evidence="1">
    <location>
        <begin position="365"/>
        <end position="379"/>
    </location>
</feature>
<feature type="compositionally biased region" description="Low complexity" evidence="1">
    <location>
        <begin position="430"/>
        <end position="445"/>
    </location>
</feature>
<name>A0A1Y2HEB2_9FUNG</name>
<proteinExistence type="predicted"/>
<evidence type="ECO:0000313" key="3">
    <source>
        <dbReference type="Proteomes" id="UP000193411"/>
    </source>
</evidence>
<feature type="compositionally biased region" description="Basic and acidic residues" evidence="1">
    <location>
        <begin position="512"/>
        <end position="522"/>
    </location>
</feature>
<gene>
    <name evidence="2" type="ORF">BCR44DRAFT_29393</name>
</gene>
<dbReference type="EMBL" id="MCFL01000041">
    <property type="protein sequence ID" value="ORZ32885.1"/>
    <property type="molecule type" value="Genomic_DNA"/>
</dbReference>
<dbReference type="AlphaFoldDB" id="A0A1Y2HEB2"/>
<evidence type="ECO:0000313" key="2">
    <source>
        <dbReference type="EMBL" id="ORZ32885.1"/>
    </source>
</evidence>
<feature type="compositionally biased region" description="Polar residues" evidence="1">
    <location>
        <begin position="446"/>
        <end position="455"/>
    </location>
</feature>
<feature type="compositionally biased region" description="Polar residues" evidence="1">
    <location>
        <begin position="25"/>
        <end position="38"/>
    </location>
</feature>
<feature type="compositionally biased region" description="Low complexity" evidence="1">
    <location>
        <begin position="469"/>
        <end position="481"/>
    </location>
</feature>
<feature type="compositionally biased region" description="Polar residues" evidence="1">
    <location>
        <begin position="211"/>
        <end position="226"/>
    </location>
</feature>
<comment type="caution">
    <text evidence="2">The sequence shown here is derived from an EMBL/GenBank/DDBJ whole genome shotgun (WGS) entry which is preliminary data.</text>
</comment>
<feature type="region of interest" description="Disordered" evidence="1">
    <location>
        <begin position="162"/>
        <end position="196"/>
    </location>
</feature>
<feature type="region of interest" description="Disordered" evidence="1">
    <location>
        <begin position="211"/>
        <end position="269"/>
    </location>
</feature>
<feature type="region of interest" description="Disordered" evidence="1">
    <location>
        <begin position="1"/>
        <end position="93"/>
    </location>
</feature>
<reference evidence="2 3" key="1">
    <citation type="submission" date="2016-07" db="EMBL/GenBank/DDBJ databases">
        <title>Pervasive Adenine N6-methylation of Active Genes in Fungi.</title>
        <authorList>
            <consortium name="DOE Joint Genome Institute"/>
            <person name="Mondo S.J."/>
            <person name="Dannebaum R.O."/>
            <person name="Kuo R.C."/>
            <person name="Labutti K."/>
            <person name="Haridas S."/>
            <person name="Kuo A."/>
            <person name="Salamov A."/>
            <person name="Ahrendt S.R."/>
            <person name="Lipzen A."/>
            <person name="Sullivan W."/>
            <person name="Andreopoulos W.B."/>
            <person name="Clum A."/>
            <person name="Lindquist E."/>
            <person name="Daum C."/>
            <person name="Ramamoorthy G.K."/>
            <person name="Gryganskyi A."/>
            <person name="Culley D."/>
            <person name="Magnuson J.K."/>
            <person name="James T.Y."/>
            <person name="O'Malley M.A."/>
            <person name="Stajich J.E."/>
            <person name="Spatafora J.W."/>
            <person name="Visel A."/>
            <person name="Grigoriev I.V."/>
        </authorList>
    </citation>
    <scope>NUCLEOTIDE SEQUENCE [LARGE SCALE GENOMIC DNA]</scope>
    <source>
        <strain evidence="2 3">PL171</strain>
    </source>
</reference>
<protein>
    <submittedName>
        <fullName evidence="2">Uncharacterized protein</fullName>
    </submittedName>
</protein>
<feature type="region of interest" description="Disordered" evidence="1">
    <location>
        <begin position="359"/>
        <end position="522"/>
    </location>
</feature>
<organism evidence="2 3">
    <name type="scientific">Catenaria anguillulae PL171</name>
    <dbReference type="NCBI Taxonomy" id="765915"/>
    <lineage>
        <taxon>Eukaryota</taxon>
        <taxon>Fungi</taxon>
        <taxon>Fungi incertae sedis</taxon>
        <taxon>Blastocladiomycota</taxon>
        <taxon>Blastocladiomycetes</taxon>
        <taxon>Blastocladiales</taxon>
        <taxon>Catenariaceae</taxon>
        <taxon>Catenaria</taxon>
    </lineage>
</organism>
<feature type="compositionally biased region" description="Basic and acidic residues" evidence="1">
    <location>
        <begin position="60"/>
        <end position="72"/>
    </location>
</feature>
<accession>A0A1Y2HEB2</accession>
<keyword evidence="3" id="KW-1185">Reference proteome</keyword>
<evidence type="ECO:0000256" key="1">
    <source>
        <dbReference type="SAM" id="MobiDB-lite"/>
    </source>
</evidence>
<dbReference type="Proteomes" id="UP000193411">
    <property type="component" value="Unassembled WGS sequence"/>
</dbReference>
<sequence length="522" mass="55845">MQAPSAVTAVGDGHEGNHTPKASRRSPTTLRFSDQSKPTLPAPAMVSPIGLTSSGAKINPEVRRSFLEKPGDEPPASTILDTFPERPVYDPPKQTQNLAIDTMHVPRYVASSVPMPLSPYGKRSEASSQEVRVHQTHVAPVQVEVHHVKPMMANPEQATLYSDDTDEEDDNVPLASNRQIQPAQPASSPLSPVVTPDEPLVHLVNRLKISSTSSGQAHPASASSPVGTPISAGPLKGGLLSPSNYSKEIDSKKKQFSLPLGPPSPMTPETPDLDDLPLASIAPNSRGLLAEQEHMRLMMMGLSMGMGLGMSMSGNVPPSFSGYPMYNPAMGLAPFGYPQIPATGIYPYPAPATFSESMTAASSKSSKKKHKKDSRHRSTSKSSRSSSKRRSRSRGRDVDDEDDDDVPVRALDLDPRGRSATRKKKDDTPTTSALTTTSSAGGLSANEVSGENKSLPQLAPTLVGEGPMSLSISPILSSSSPRVRDDWQPNSPTREQLVKSRVVRGRLSPSKETSDPLDKKNV</sequence>
<dbReference type="OrthoDB" id="10687915at2759"/>